<dbReference type="InterPro" id="IPR050640">
    <property type="entry name" value="Bact_2-comp_sensor_kinase"/>
</dbReference>
<feature type="transmembrane region" description="Helical" evidence="1">
    <location>
        <begin position="39"/>
        <end position="61"/>
    </location>
</feature>
<dbReference type="Gene3D" id="3.30.565.10">
    <property type="entry name" value="Histidine kinase-like ATPase, C-terminal domain"/>
    <property type="match status" value="1"/>
</dbReference>
<evidence type="ECO:0000313" key="3">
    <source>
        <dbReference type="EMBL" id="MBF9220434.1"/>
    </source>
</evidence>
<organism evidence="3 4">
    <name type="scientific">Hymenobacter ruricola</name>
    <dbReference type="NCBI Taxonomy" id="2791023"/>
    <lineage>
        <taxon>Bacteria</taxon>
        <taxon>Pseudomonadati</taxon>
        <taxon>Bacteroidota</taxon>
        <taxon>Cytophagia</taxon>
        <taxon>Cytophagales</taxon>
        <taxon>Hymenobacteraceae</taxon>
        <taxon>Hymenobacter</taxon>
    </lineage>
</organism>
<feature type="domain" description="Signal transduction histidine kinase internal region" evidence="2">
    <location>
        <begin position="152"/>
        <end position="228"/>
    </location>
</feature>
<evidence type="ECO:0000313" key="4">
    <source>
        <dbReference type="Proteomes" id="UP000618931"/>
    </source>
</evidence>
<dbReference type="EMBL" id="JADQDM010000002">
    <property type="protein sequence ID" value="MBF9220434.1"/>
    <property type="molecule type" value="Genomic_DNA"/>
</dbReference>
<dbReference type="GO" id="GO:0016301">
    <property type="term" value="F:kinase activity"/>
    <property type="evidence" value="ECO:0007669"/>
    <property type="project" value="UniProtKB-KW"/>
</dbReference>
<keyword evidence="3" id="KW-0418">Kinase</keyword>
<feature type="transmembrane region" description="Helical" evidence="1">
    <location>
        <begin position="10"/>
        <end position="27"/>
    </location>
</feature>
<evidence type="ECO:0000256" key="1">
    <source>
        <dbReference type="SAM" id="Phobius"/>
    </source>
</evidence>
<sequence length="339" mass="38238">MISVSSRSRVVALHVSFWSVYFSFYTYQFGQEFPRRQVVVGLLAAMALNAALAYFNYLYLLPRVLRNRRVGEYLALLAVPYAATVALRVVADRHLLALGGSWRYVHSAAHTWSVAVGVLFMGVFIAMLYFATHWFALEARTRALENDNLATELRYLKAQLNPHFLFNTLNNLYYLAYTRSSHTPEVVATLAQMMRYMLEEANRPAVALSREIDYLTSYIELEKLRLNNPVPITFTVAGEPTGRLVAPLIFMAFLENAFKHGVSTTCAGAWVRIHFDLTTAECCFTVANSKLPAAAPAPGPAGTGLPNVRRRLALSYPGRHELRVEDLPDEYRIHLRLTL</sequence>
<dbReference type="InterPro" id="IPR036890">
    <property type="entry name" value="HATPase_C_sf"/>
</dbReference>
<keyword evidence="1" id="KW-0812">Transmembrane</keyword>
<reference evidence="3 4" key="1">
    <citation type="submission" date="2020-11" db="EMBL/GenBank/DDBJ databases">
        <authorList>
            <person name="Kim M.K."/>
        </authorList>
    </citation>
    <scope>NUCLEOTIDE SEQUENCE [LARGE SCALE GENOMIC DNA]</scope>
    <source>
        <strain evidence="3 4">BT662</strain>
    </source>
</reference>
<comment type="caution">
    <text evidence="3">The sequence shown here is derived from an EMBL/GenBank/DDBJ whole genome shotgun (WGS) entry which is preliminary data.</text>
</comment>
<proteinExistence type="predicted"/>
<keyword evidence="3" id="KW-0808">Transferase</keyword>
<dbReference type="PANTHER" id="PTHR34220:SF7">
    <property type="entry name" value="SENSOR HISTIDINE KINASE YPDA"/>
    <property type="match status" value="1"/>
</dbReference>
<keyword evidence="1" id="KW-1133">Transmembrane helix</keyword>
<accession>A0ABS0I0G0</accession>
<feature type="transmembrane region" description="Helical" evidence="1">
    <location>
        <begin position="111"/>
        <end position="132"/>
    </location>
</feature>
<feature type="transmembrane region" description="Helical" evidence="1">
    <location>
        <begin position="73"/>
        <end position="91"/>
    </location>
</feature>
<name>A0ABS0I0G0_9BACT</name>
<dbReference type="RefSeq" id="WP_196291890.1">
    <property type="nucleotide sequence ID" value="NZ_JADQDM010000002.1"/>
</dbReference>
<evidence type="ECO:0000259" key="2">
    <source>
        <dbReference type="Pfam" id="PF06580"/>
    </source>
</evidence>
<keyword evidence="1" id="KW-0472">Membrane</keyword>
<keyword evidence="4" id="KW-1185">Reference proteome</keyword>
<dbReference type="InterPro" id="IPR010559">
    <property type="entry name" value="Sig_transdc_His_kin_internal"/>
</dbReference>
<dbReference type="PANTHER" id="PTHR34220">
    <property type="entry name" value="SENSOR HISTIDINE KINASE YPDA"/>
    <property type="match status" value="1"/>
</dbReference>
<dbReference type="Pfam" id="PF06580">
    <property type="entry name" value="His_kinase"/>
    <property type="match status" value="1"/>
</dbReference>
<dbReference type="Proteomes" id="UP000618931">
    <property type="component" value="Unassembled WGS sequence"/>
</dbReference>
<protein>
    <submittedName>
        <fullName evidence="3">Sensor histidine kinase</fullName>
    </submittedName>
</protein>
<gene>
    <name evidence="3" type="ORF">I2H31_04905</name>
</gene>